<dbReference type="SUPFAM" id="SSF49265">
    <property type="entry name" value="Fibronectin type III"/>
    <property type="match status" value="1"/>
</dbReference>
<evidence type="ECO:0000256" key="1">
    <source>
        <dbReference type="SAM" id="SignalP"/>
    </source>
</evidence>
<dbReference type="PROSITE" id="PS51257">
    <property type="entry name" value="PROKAR_LIPOPROTEIN"/>
    <property type="match status" value="1"/>
</dbReference>
<evidence type="ECO:0000313" key="3">
    <source>
        <dbReference type="Proteomes" id="UP000019275"/>
    </source>
</evidence>
<name>A0ABN0RKT6_9FLAO</name>
<dbReference type="EMBL" id="ARZX01000022">
    <property type="protein sequence ID" value="EWH12484.1"/>
    <property type="molecule type" value="Genomic_DNA"/>
</dbReference>
<evidence type="ECO:0008006" key="4">
    <source>
        <dbReference type="Google" id="ProtNLM"/>
    </source>
</evidence>
<evidence type="ECO:0000313" key="2">
    <source>
        <dbReference type="EMBL" id="EWH12484.1"/>
    </source>
</evidence>
<dbReference type="InterPro" id="IPR036116">
    <property type="entry name" value="FN3_sf"/>
</dbReference>
<organism evidence="2 3">
    <name type="scientific">Cellulophaga geojensis KL-A</name>
    <dbReference type="NCBI Taxonomy" id="1328323"/>
    <lineage>
        <taxon>Bacteria</taxon>
        <taxon>Pseudomonadati</taxon>
        <taxon>Bacteroidota</taxon>
        <taxon>Flavobacteriia</taxon>
        <taxon>Flavobacteriales</taxon>
        <taxon>Flavobacteriaceae</taxon>
        <taxon>Cellulophaga</taxon>
    </lineage>
</organism>
<dbReference type="RefSeq" id="WP_034646590.1">
    <property type="nucleotide sequence ID" value="NZ_ARZX01000022.1"/>
</dbReference>
<proteinExistence type="predicted"/>
<dbReference type="Gene3D" id="2.60.40.10">
    <property type="entry name" value="Immunoglobulins"/>
    <property type="match status" value="1"/>
</dbReference>
<sequence length="226" mass="24765">MKKLLMLLCLLLALSCSKSSPKPPSSPELLFPLKSSECTTGITIGTTNTSEVELQWNASARTDLYEVKITNLNTNLTQTLSTTAITQKVVLDKGVAYSWFVIAKNDEVSQTTASEIWKFYNAGSQTTYPPFAAEIIAPKSGQTVFKDTNNDVELEWVAEDVDNDIASYQVYFGSVSPPTDLLATNAPDNTTVKVGVVANTVYYWKVVTVDEEGNSSDSGTYEFKVR</sequence>
<keyword evidence="3" id="KW-1185">Reference proteome</keyword>
<feature type="signal peptide" evidence="1">
    <location>
        <begin position="1"/>
        <end position="21"/>
    </location>
</feature>
<dbReference type="Proteomes" id="UP000019275">
    <property type="component" value="Unassembled WGS sequence"/>
</dbReference>
<comment type="caution">
    <text evidence="2">The sequence shown here is derived from an EMBL/GenBank/DDBJ whole genome shotgun (WGS) entry which is preliminary data.</text>
</comment>
<feature type="chain" id="PRO_5046257940" description="Fibronectin type-III domain-containing protein" evidence="1">
    <location>
        <begin position="22"/>
        <end position="226"/>
    </location>
</feature>
<protein>
    <recommendedName>
        <fullName evidence="4">Fibronectin type-III domain-containing protein</fullName>
    </recommendedName>
</protein>
<gene>
    <name evidence="2" type="ORF">KLA_14568</name>
</gene>
<keyword evidence="1" id="KW-0732">Signal</keyword>
<accession>A0ABN0RKT6</accession>
<reference evidence="2 3" key="1">
    <citation type="journal article" date="2014" name="Genome Announc.">
        <title>Draft Genome Sequence of the Carrageenan-Degrading Bacterium Cellulophaga sp. Strain KL-A, Isolated from Decaying Marine Algae.</title>
        <authorList>
            <person name="Shan D."/>
            <person name="Ying J."/>
            <person name="Li X."/>
            <person name="Gao Z."/>
            <person name="Wei G."/>
            <person name="Shao Z."/>
        </authorList>
    </citation>
    <scope>NUCLEOTIDE SEQUENCE [LARGE SCALE GENOMIC DNA]</scope>
    <source>
        <strain evidence="2 3">KL-A</strain>
    </source>
</reference>
<dbReference type="InterPro" id="IPR013783">
    <property type="entry name" value="Ig-like_fold"/>
</dbReference>